<accession>A0A552LDZ2</accession>
<evidence type="ECO:0000313" key="1">
    <source>
        <dbReference type="EMBL" id="TRV18434.1"/>
    </source>
</evidence>
<reference evidence="1 2" key="1">
    <citation type="submission" date="2019-01" db="EMBL/GenBank/DDBJ databases">
        <title>Coherence of Microcystis species and biogeography revealed through population genomics.</title>
        <authorList>
            <person name="Perez-Carrascal O.M."/>
            <person name="Terrat Y."/>
            <person name="Giani A."/>
            <person name="Fortin N."/>
            <person name="Tromas N."/>
            <person name="Shapiro B.J."/>
        </authorList>
    </citation>
    <scope>NUCLEOTIDE SEQUENCE [LARGE SCALE GENOMIC DNA]</scope>
    <source>
        <strain evidence="1">Mw_MB_S_20031200_S109D</strain>
    </source>
</reference>
<comment type="caution">
    <text evidence="1">The sequence shown here is derived from an EMBL/GenBank/DDBJ whole genome shotgun (WGS) entry which is preliminary data.</text>
</comment>
<dbReference type="InterPro" id="IPR029063">
    <property type="entry name" value="SAM-dependent_MTases_sf"/>
</dbReference>
<dbReference type="SUPFAM" id="SSF53335">
    <property type="entry name" value="S-adenosyl-L-methionine-dependent methyltransferases"/>
    <property type="match status" value="1"/>
</dbReference>
<sequence>MDRFNINNIQSELINLCGLLRADKDYFIPNWLREVGIKEMLNRKIIICGSSSREEIRTLAKNSNVVAIVDDHLAKKQDWIFGIPLITTSEWIDRAKKDKSIISCILVTTLRATRHFWRQCVQHDLNYITPIQFINIMDRLSIRGTTEGLMFRYGIDYFKYVLDHIDELMPESNSFVDAYSKQSFLSMLMYRMTLNPEYLEPMAVGRGRYYDYNTYLFEKTYLTLTDNEIYVDAGAYTGDSIEAFLYSVRGKFKHIYSFEPDFLNNEEIVKRIAGLQQHYIDPPKC</sequence>
<protein>
    <recommendedName>
        <fullName evidence="3">FkbM family methyltransferase</fullName>
    </recommendedName>
</protein>
<dbReference type="Proteomes" id="UP000318616">
    <property type="component" value="Unassembled WGS sequence"/>
</dbReference>
<organism evidence="1 2">
    <name type="scientific">Microcystis wesenbergii Mw_MB_S_20031200_S109D</name>
    <dbReference type="NCBI Taxonomy" id="2486241"/>
    <lineage>
        <taxon>Bacteria</taxon>
        <taxon>Bacillati</taxon>
        <taxon>Cyanobacteriota</taxon>
        <taxon>Cyanophyceae</taxon>
        <taxon>Oscillatoriophycideae</taxon>
        <taxon>Chroococcales</taxon>
        <taxon>Microcystaceae</taxon>
        <taxon>Microcystis</taxon>
    </lineage>
</organism>
<dbReference type="Gene3D" id="1.20.1270.160">
    <property type="match status" value="1"/>
</dbReference>
<gene>
    <name evidence="1" type="ORF">EWV88_20760</name>
</gene>
<proteinExistence type="predicted"/>
<dbReference type="AlphaFoldDB" id="A0A552LDZ2"/>
<evidence type="ECO:0000313" key="2">
    <source>
        <dbReference type="Proteomes" id="UP000318616"/>
    </source>
</evidence>
<dbReference type="Gene3D" id="3.40.50.720">
    <property type="entry name" value="NAD(P)-binding Rossmann-like Domain"/>
    <property type="match status" value="1"/>
</dbReference>
<dbReference type="Gene3D" id="3.40.50.150">
    <property type="entry name" value="Vaccinia Virus protein VP39"/>
    <property type="match status" value="1"/>
</dbReference>
<dbReference type="EMBL" id="SFAP01000260">
    <property type="protein sequence ID" value="TRV18434.1"/>
    <property type="molecule type" value="Genomic_DNA"/>
</dbReference>
<name>A0A552LDZ2_9CHRO</name>
<evidence type="ECO:0008006" key="3">
    <source>
        <dbReference type="Google" id="ProtNLM"/>
    </source>
</evidence>